<dbReference type="InterPro" id="IPR021408">
    <property type="entry name" value="DUF3046"/>
</dbReference>
<gene>
    <name evidence="1" type="ORF">ACFSBI_08120</name>
</gene>
<dbReference type="EMBL" id="JBHUEA010000010">
    <property type="protein sequence ID" value="MFD1721513.1"/>
    <property type="molecule type" value="Genomic_DNA"/>
</dbReference>
<keyword evidence="2" id="KW-1185">Reference proteome</keyword>
<organism evidence="1 2">
    <name type="scientific">Amnibacterium endophyticum</name>
    <dbReference type="NCBI Taxonomy" id="2109337"/>
    <lineage>
        <taxon>Bacteria</taxon>
        <taxon>Bacillati</taxon>
        <taxon>Actinomycetota</taxon>
        <taxon>Actinomycetes</taxon>
        <taxon>Micrococcales</taxon>
        <taxon>Microbacteriaceae</taxon>
        <taxon>Amnibacterium</taxon>
    </lineage>
</organism>
<accession>A0ABW4LFH3</accession>
<protein>
    <submittedName>
        <fullName evidence="1">DUF3046 domain-containing protein</fullName>
    </submittedName>
</protein>
<proteinExistence type="predicted"/>
<evidence type="ECO:0000313" key="1">
    <source>
        <dbReference type="EMBL" id="MFD1721513.1"/>
    </source>
</evidence>
<sequence length="73" mass="8098">MRASEFRRAVDEEFGPQGRVLTRELVVDELGDRTADDALDAGVPAGDVWLALCRANGVPRERWHGRGRPAPTR</sequence>
<name>A0ABW4LFH3_9MICO</name>
<dbReference type="Proteomes" id="UP001597347">
    <property type="component" value="Unassembled WGS sequence"/>
</dbReference>
<evidence type="ECO:0000313" key="2">
    <source>
        <dbReference type="Proteomes" id="UP001597347"/>
    </source>
</evidence>
<dbReference type="Pfam" id="PF11248">
    <property type="entry name" value="DUF3046"/>
    <property type="match status" value="1"/>
</dbReference>
<reference evidence="2" key="1">
    <citation type="journal article" date="2019" name="Int. J. Syst. Evol. Microbiol.">
        <title>The Global Catalogue of Microorganisms (GCM) 10K type strain sequencing project: providing services to taxonomists for standard genome sequencing and annotation.</title>
        <authorList>
            <consortium name="The Broad Institute Genomics Platform"/>
            <consortium name="The Broad Institute Genome Sequencing Center for Infectious Disease"/>
            <person name="Wu L."/>
            <person name="Ma J."/>
        </authorList>
    </citation>
    <scope>NUCLEOTIDE SEQUENCE [LARGE SCALE GENOMIC DNA]</scope>
    <source>
        <strain evidence="2">CGMCC 1.12471</strain>
    </source>
</reference>
<comment type="caution">
    <text evidence="1">The sequence shown here is derived from an EMBL/GenBank/DDBJ whole genome shotgun (WGS) entry which is preliminary data.</text>
</comment>
<dbReference type="RefSeq" id="WP_377933808.1">
    <property type="nucleotide sequence ID" value="NZ_JBHUEA010000010.1"/>
</dbReference>